<accession>A0A8E2QXY1</accession>
<evidence type="ECO:0008006" key="3">
    <source>
        <dbReference type="Google" id="ProtNLM"/>
    </source>
</evidence>
<dbReference type="AlphaFoldDB" id="A0A8E2QXY1"/>
<dbReference type="RefSeq" id="WP_104205638.1">
    <property type="nucleotide sequence ID" value="NZ_PHND01000001.1"/>
</dbReference>
<gene>
    <name evidence="1" type="ORF">EELLY_v1c01690</name>
</gene>
<dbReference type="EMBL" id="PHND01000001">
    <property type="protein sequence ID" value="PPE04489.1"/>
    <property type="molecule type" value="Genomic_DNA"/>
</dbReference>
<dbReference type="Proteomes" id="UP000239010">
    <property type="component" value="Unassembled WGS sequence"/>
</dbReference>
<name>A0A8E2QXY1_9MOLU</name>
<proteinExistence type="predicted"/>
<evidence type="ECO:0000313" key="1">
    <source>
        <dbReference type="EMBL" id="PPE04489.1"/>
    </source>
</evidence>
<keyword evidence="2" id="KW-1185">Reference proteome</keyword>
<sequence length="166" mass="19529">MDINYFENNLHTEIIKEIKTLEGFKIFHPSVTKLSKFEIDVDLDWSKSLSILSVNGVINFSLLFVNEFTNKEEEYSNSIDWSEEYCFSSNASSNSNIILGDRFNVLNYAIEQININLPYNLSNNNNDIIKKVCSNDVFFTEEEYNKKEQNKLDPRWNQLDQFNKKK</sequence>
<reference evidence="1 2" key="1">
    <citation type="submission" date="2017-11" db="EMBL/GenBank/DDBJ databases">
        <title>Genome sequence of Entomoplasma ellychniae ELCN-1 (ATCC 43707).</title>
        <authorList>
            <person name="Lo W.-S."/>
            <person name="Gasparich G.E."/>
            <person name="Kuo C.-H."/>
        </authorList>
    </citation>
    <scope>NUCLEOTIDE SEQUENCE [LARGE SCALE GENOMIC DNA]</scope>
    <source>
        <strain evidence="1 2">ELCN-1</strain>
    </source>
</reference>
<protein>
    <recommendedName>
        <fullName evidence="3">DUF177 domain-containing protein</fullName>
    </recommendedName>
</protein>
<evidence type="ECO:0000313" key="2">
    <source>
        <dbReference type="Proteomes" id="UP000239010"/>
    </source>
</evidence>
<comment type="caution">
    <text evidence="1">The sequence shown here is derived from an EMBL/GenBank/DDBJ whole genome shotgun (WGS) entry which is preliminary data.</text>
</comment>
<organism evidence="1 2">
    <name type="scientific">Entomoplasma ellychniae</name>
    <dbReference type="NCBI Taxonomy" id="2114"/>
    <lineage>
        <taxon>Bacteria</taxon>
        <taxon>Bacillati</taxon>
        <taxon>Mycoplasmatota</taxon>
        <taxon>Mollicutes</taxon>
        <taxon>Entomoplasmatales</taxon>
        <taxon>Entomoplasmataceae</taxon>
        <taxon>Entomoplasma</taxon>
    </lineage>
</organism>